<comment type="function">
    <text evidence="8">Catalyzes the last two sequential reactions in the de novo biosynthetic pathway for UDP-N-acetylglucosamine (UDP-GlcNAc). The C-terminal domain catalyzes the transfer of acetyl group from acetyl coenzyme A to glucosamine-1-phosphate (GlcN-1-P) to produce N-acetylglucosamine-1-phosphate (GlcNAc-1-P), which is converted into UDP-GlcNAc by the transfer of uridine 5-monophosphate (from uridine 5-triphosphate), a reaction catalyzed by the N-terminal domain.</text>
</comment>
<dbReference type="CDD" id="cd02540">
    <property type="entry name" value="GT2_GlmU_N_bac"/>
    <property type="match status" value="1"/>
</dbReference>
<keyword evidence="5" id="KW-0012">Acyltransferase</keyword>
<sequence>MDKIVILAAGKGRRMKSELPKALVKLQGKSMIEYLVKPCLESGVDSEPIIVVSPDNQKVISRALSKYNCRYAIQSEQLGTGHALACAESLIDKSVERIICFYGDHPFIKAETVKNVAARDNGAITMMTVKLEDFAGWRKCFYHWGRIKRDKSGQVVASIEFRDASEEVRKIKEVNPSMYCFQSRWLWENLKKIDNHNAQSEYYLTDLVKLAFEQNLQIDSFYLDAAEAIGINSPEELAIAESLI</sequence>
<dbReference type="Pfam" id="PF12804">
    <property type="entry name" value="NTP_transf_3"/>
    <property type="match status" value="1"/>
</dbReference>
<comment type="catalytic activity">
    <reaction evidence="7">
        <text>N-acetyl-alpha-D-glucosamine 1-phosphate + UTP + H(+) = UDP-N-acetyl-alpha-D-glucosamine + diphosphate</text>
        <dbReference type="Rhea" id="RHEA:13509"/>
        <dbReference type="ChEBI" id="CHEBI:15378"/>
        <dbReference type="ChEBI" id="CHEBI:33019"/>
        <dbReference type="ChEBI" id="CHEBI:46398"/>
        <dbReference type="ChEBI" id="CHEBI:57705"/>
        <dbReference type="ChEBI" id="CHEBI:57776"/>
        <dbReference type="EC" id="2.7.7.23"/>
    </reaction>
</comment>
<keyword evidence="4" id="KW-0548">Nucleotidyltransferase</keyword>
<dbReference type="Gene3D" id="3.90.550.10">
    <property type="entry name" value="Spore Coat Polysaccharide Biosynthesis Protein SpsA, Chain A"/>
    <property type="match status" value="1"/>
</dbReference>
<dbReference type="EMBL" id="MFFW01000058">
    <property type="protein sequence ID" value="OGF23632.1"/>
    <property type="molecule type" value="Genomic_DNA"/>
</dbReference>
<evidence type="ECO:0000259" key="9">
    <source>
        <dbReference type="Pfam" id="PF12804"/>
    </source>
</evidence>
<evidence type="ECO:0000256" key="7">
    <source>
        <dbReference type="ARBA" id="ARBA00048493"/>
    </source>
</evidence>
<keyword evidence="3" id="KW-0808">Transferase</keyword>
<dbReference type="PANTHER" id="PTHR43584">
    <property type="entry name" value="NUCLEOTIDYL TRANSFERASE"/>
    <property type="match status" value="1"/>
</dbReference>
<comment type="similarity">
    <text evidence="2">In the N-terminal section; belongs to the N-acetylglucosamine-1-phosphate uridyltransferase family.</text>
</comment>
<evidence type="ECO:0000256" key="4">
    <source>
        <dbReference type="ARBA" id="ARBA00022695"/>
    </source>
</evidence>
<evidence type="ECO:0000313" key="11">
    <source>
        <dbReference type="Proteomes" id="UP000178783"/>
    </source>
</evidence>
<evidence type="ECO:0000256" key="3">
    <source>
        <dbReference type="ARBA" id="ARBA00022679"/>
    </source>
</evidence>
<dbReference type="STRING" id="1797989.A3H66_01520"/>
<dbReference type="AlphaFoldDB" id="A0A1F5SAP6"/>
<proteinExistence type="inferred from homology"/>
<dbReference type="PANTHER" id="PTHR43584:SF3">
    <property type="entry name" value="BIFUNCTIONAL PROTEIN GLMU"/>
    <property type="match status" value="1"/>
</dbReference>
<dbReference type="SUPFAM" id="SSF53448">
    <property type="entry name" value="Nucleotide-diphospho-sugar transferases"/>
    <property type="match status" value="1"/>
</dbReference>
<comment type="catalytic activity">
    <reaction evidence="6">
        <text>alpha-D-glucosamine 1-phosphate + acetyl-CoA = N-acetyl-alpha-D-glucosamine 1-phosphate + CoA + H(+)</text>
        <dbReference type="Rhea" id="RHEA:13725"/>
        <dbReference type="ChEBI" id="CHEBI:15378"/>
        <dbReference type="ChEBI" id="CHEBI:57287"/>
        <dbReference type="ChEBI" id="CHEBI:57288"/>
        <dbReference type="ChEBI" id="CHEBI:57776"/>
        <dbReference type="ChEBI" id="CHEBI:58516"/>
        <dbReference type="EC" id="2.3.1.157"/>
    </reaction>
</comment>
<dbReference type="InterPro" id="IPR050065">
    <property type="entry name" value="GlmU-like"/>
</dbReference>
<feature type="domain" description="MobA-like NTP transferase" evidence="9">
    <location>
        <begin position="5"/>
        <end position="126"/>
    </location>
</feature>
<dbReference type="GO" id="GO:0003977">
    <property type="term" value="F:UDP-N-acetylglucosamine diphosphorylase activity"/>
    <property type="evidence" value="ECO:0007669"/>
    <property type="project" value="UniProtKB-EC"/>
</dbReference>
<comment type="similarity">
    <text evidence="1">In the C-terminal section; belongs to the transferase hexapeptide repeat family.</text>
</comment>
<gene>
    <name evidence="10" type="ORF">A3H66_01520</name>
</gene>
<accession>A0A1F5SAP6</accession>
<protein>
    <recommendedName>
        <fullName evidence="9">MobA-like NTP transferase domain-containing protein</fullName>
    </recommendedName>
</protein>
<evidence type="ECO:0000256" key="6">
    <source>
        <dbReference type="ARBA" id="ARBA00048247"/>
    </source>
</evidence>
<dbReference type="Proteomes" id="UP000178783">
    <property type="component" value="Unassembled WGS sequence"/>
</dbReference>
<dbReference type="InterPro" id="IPR029044">
    <property type="entry name" value="Nucleotide-diphossugar_trans"/>
</dbReference>
<evidence type="ECO:0000256" key="2">
    <source>
        <dbReference type="ARBA" id="ARBA00007947"/>
    </source>
</evidence>
<dbReference type="GO" id="GO:0019134">
    <property type="term" value="F:glucosamine-1-phosphate N-acetyltransferase activity"/>
    <property type="evidence" value="ECO:0007669"/>
    <property type="project" value="UniProtKB-EC"/>
</dbReference>
<name>A0A1F5SAP6_9BACT</name>
<reference evidence="10 11" key="1">
    <citation type="journal article" date="2016" name="Nat. Commun.">
        <title>Thousands of microbial genomes shed light on interconnected biogeochemical processes in an aquifer system.</title>
        <authorList>
            <person name="Anantharaman K."/>
            <person name="Brown C.T."/>
            <person name="Hug L.A."/>
            <person name="Sharon I."/>
            <person name="Castelle C.J."/>
            <person name="Probst A.J."/>
            <person name="Thomas B.C."/>
            <person name="Singh A."/>
            <person name="Wilkins M.J."/>
            <person name="Karaoz U."/>
            <person name="Brodie E.L."/>
            <person name="Williams K.H."/>
            <person name="Hubbard S.S."/>
            <person name="Banfield J.F."/>
        </authorList>
    </citation>
    <scope>NUCLEOTIDE SEQUENCE [LARGE SCALE GENOMIC DNA]</scope>
</reference>
<evidence type="ECO:0000256" key="1">
    <source>
        <dbReference type="ARBA" id="ARBA00007707"/>
    </source>
</evidence>
<comment type="caution">
    <text evidence="10">The sequence shown here is derived from an EMBL/GenBank/DDBJ whole genome shotgun (WGS) entry which is preliminary data.</text>
</comment>
<evidence type="ECO:0000313" key="10">
    <source>
        <dbReference type="EMBL" id="OGF23632.1"/>
    </source>
</evidence>
<evidence type="ECO:0000256" key="5">
    <source>
        <dbReference type="ARBA" id="ARBA00023315"/>
    </source>
</evidence>
<organism evidence="10 11">
    <name type="scientific">Candidatus Falkowbacteria bacterium RIFCSPLOWO2_02_FULL_45_21</name>
    <dbReference type="NCBI Taxonomy" id="1797989"/>
    <lineage>
        <taxon>Bacteria</taxon>
        <taxon>Candidatus Falkowiibacteriota</taxon>
    </lineage>
</organism>
<evidence type="ECO:0000256" key="8">
    <source>
        <dbReference type="ARBA" id="ARBA00049628"/>
    </source>
</evidence>
<dbReference type="InterPro" id="IPR025877">
    <property type="entry name" value="MobA-like_NTP_Trfase"/>
</dbReference>